<dbReference type="Proteomes" id="UP001265301">
    <property type="component" value="Unassembled WGS sequence"/>
</dbReference>
<evidence type="ECO:0008006" key="4">
    <source>
        <dbReference type="Google" id="ProtNLM"/>
    </source>
</evidence>
<sequence>MFSIIFGGLLLVWPLMAIPALVENKKRQGTYFSEDKRILVAKASNFGNNLNMKNKFGFSLNVLIGLALIIYGILNGSK</sequence>
<dbReference type="EMBL" id="JARQBN010000001">
    <property type="protein sequence ID" value="MDT2826949.1"/>
    <property type="molecule type" value="Genomic_DNA"/>
</dbReference>
<proteinExistence type="predicted"/>
<keyword evidence="1" id="KW-0812">Transmembrane</keyword>
<evidence type="ECO:0000313" key="2">
    <source>
        <dbReference type="EMBL" id="MDT2826949.1"/>
    </source>
</evidence>
<comment type="caution">
    <text evidence="2">The sequence shown here is derived from an EMBL/GenBank/DDBJ whole genome shotgun (WGS) entry which is preliminary data.</text>
</comment>
<dbReference type="RefSeq" id="WP_137613534.1">
    <property type="nucleotide sequence ID" value="NZ_BJDW01000007.1"/>
</dbReference>
<evidence type="ECO:0000256" key="1">
    <source>
        <dbReference type="SAM" id="Phobius"/>
    </source>
</evidence>
<name>A0ABU3FLU5_9ENTE</name>
<reference evidence="2 3" key="1">
    <citation type="submission" date="2023-03" db="EMBL/GenBank/DDBJ databases">
        <authorList>
            <person name="Shen W."/>
            <person name="Cai J."/>
        </authorList>
    </citation>
    <scope>NUCLEOTIDE SEQUENCE [LARGE SCALE GENOMIC DNA]</scope>
    <source>
        <strain evidence="2 3">B101</strain>
    </source>
</reference>
<gene>
    <name evidence="2" type="ORF">P7H59_00610</name>
</gene>
<feature type="transmembrane region" description="Helical" evidence="1">
    <location>
        <begin position="56"/>
        <end position="74"/>
    </location>
</feature>
<evidence type="ECO:0000313" key="3">
    <source>
        <dbReference type="Proteomes" id="UP001265301"/>
    </source>
</evidence>
<keyword evidence="3" id="KW-1185">Reference proteome</keyword>
<organism evidence="2 3">
    <name type="scientific">Enterococcus viikkiensis</name>
    <dbReference type="NCBI Taxonomy" id="930854"/>
    <lineage>
        <taxon>Bacteria</taxon>
        <taxon>Bacillati</taxon>
        <taxon>Bacillota</taxon>
        <taxon>Bacilli</taxon>
        <taxon>Lactobacillales</taxon>
        <taxon>Enterococcaceae</taxon>
        <taxon>Enterococcus</taxon>
    </lineage>
</organism>
<keyword evidence="1" id="KW-0472">Membrane</keyword>
<keyword evidence="1" id="KW-1133">Transmembrane helix</keyword>
<protein>
    <recommendedName>
        <fullName evidence="4">DUF3899 domain-containing protein</fullName>
    </recommendedName>
</protein>
<accession>A0ABU3FLU5</accession>